<name>A0AAN6Q4H9_9PEZI</name>
<reference evidence="2" key="2">
    <citation type="submission" date="2023-05" db="EMBL/GenBank/DDBJ databases">
        <authorList>
            <consortium name="Lawrence Berkeley National Laboratory"/>
            <person name="Steindorff A."/>
            <person name="Hensen N."/>
            <person name="Bonometti L."/>
            <person name="Westerberg I."/>
            <person name="Brannstrom I.O."/>
            <person name="Guillou S."/>
            <person name="Cros-Aarteil S."/>
            <person name="Calhoun S."/>
            <person name="Haridas S."/>
            <person name="Kuo A."/>
            <person name="Mondo S."/>
            <person name="Pangilinan J."/>
            <person name="Riley R."/>
            <person name="Labutti K."/>
            <person name="Andreopoulos B."/>
            <person name="Lipzen A."/>
            <person name="Chen C."/>
            <person name="Yanf M."/>
            <person name="Daum C."/>
            <person name="Ng V."/>
            <person name="Clum A."/>
            <person name="Ohm R."/>
            <person name="Martin F."/>
            <person name="Silar P."/>
            <person name="Natvig D."/>
            <person name="Lalanne C."/>
            <person name="Gautier V."/>
            <person name="Ament-Velasquez S.L."/>
            <person name="Kruys A."/>
            <person name="Hutchinson M.I."/>
            <person name="Powell A.J."/>
            <person name="Barry K."/>
            <person name="Miller A.N."/>
            <person name="Grigoriev I.V."/>
            <person name="Debuchy R."/>
            <person name="Gladieux P."/>
            <person name="Thoren M.H."/>
            <person name="Johannesson H."/>
        </authorList>
    </citation>
    <scope>NUCLEOTIDE SEQUENCE</scope>
    <source>
        <strain evidence="2">CBS 757.83</strain>
    </source>
</reference>
<feature type="compositionally biased region" description="Polar residues" evidence="1">
    <location>
        <begin position="176"/>
        <end position="186"/>
    </location>
</feature>
<gene>
    <name evidence="2" type="ORF">N658DRAFT_274651</name>
</gene>
<proteinExistence type="predicted"/>
<sequence>MNGPCQRFCLPSRTISVYRPFKTHVHRKVVRLRRKWGLPAACRTPIERSFVNDGRREQVFLVNQPFGFRVSLTVRRISQRRVPHLKWSHSETRGIVTRAAYTVSPTSCWLRVAPRQAGGRAGRWQTLGHGKNRRLFPSSHCHCITSLRPKQKRFDRLPELQGFVIGRFGEYQRLSRQPQGTTNVRHSTGHCLGGLPT</sequence>
<evidence type="ECO:0000256" key="1">
    <source>
        <dbReference type="SAM" id="MobiDB-lite"/>
    </source>
</evidence>
<evidence type="ECO:0000313" key="2">
    <source>
        <dbReference type="EMBL" id="KAK4103442.1"/>
    </source>
</evidence>
<feature type="region of interest" description="Disordered" evidence="1">
    <location>
        <begin position="176"/>
        <end position="197"/>
    </location>
</feature>
<comment type="caution">
    <text evidence="2">The sequence shown here is derived from an EMBL/GenBank/DDBJ whole genome shotgun (WGS) entry which is preliminary data.</text>
</comment>
<protein>
    <submittedName>
        <fullName evidence="2">Uncharacterized protein</fullName>
    </submittedName>
</protein>
<accession>A0AAN6Q4H9</accession>
<dbReference type="EMBL" id="MU863628">
    <property type="protein sequence ID" value="KAK4103442.1"/>
    <property type="molecule type" value="Genomic_DNA"/>
</dbReference>
<reference evidence="2" key="1">
    <citation type="journal article" date="2023" name="Mol. Phylogenet. Evol.">
        <title>Genome-scale phylogeny and comparative genomics of the fungal order Sordariales.</title>
        <authorList>
            <person name="Hensen N."/>
            <person name="Bonometti L."/>
            <person name="Westerberg I."/>
            <person name="Brannstrom I.O."/>
            <person name="Guillou S."/>
            <person name="Cros-Aarteil S."/>
            <person name="Calhoun S."/>
            <person name="Haridas S."/>
            <person name="Kuo A."/>
            <person name="Mondo S."/>
            <person name="Pangilinan J."/>
            <person name="Riley R."/>
            <person name="LaButti K."/>
            <person name="Andreopoulos B."/>
            <person name="Lipzen A."/>
            <person name="Chen C."/>
            <person name="Yan M."/>
            <person name="Daum C."/>
            <person name="Ng V."/>
            <person name="Clum A."/>
            <person name="Steindorff A."/>
            <person name="Ohm R.A."/>
            <person name="Martin F."/>
            <person name="Silar P."/>
            <person name="Natvig D.O."/>
            <person name="Lalanne C."/>
            <person name="Gautier V."/>
            <person name="Ament-Velasquez S.L."/>
            <person name="Kruys A."/>
            <person name="Hutchinson M.I."/>
            <person name="Powell A.J."/>
            <person name="Barry K."/>
            <person name="Miller A.N."/>
            <person name="Grigoriev I.V."/>
            <person name="Debuchy R."/>
            <person name="Gladieux P."/>
            <person name="Hiltunen Thoren M."/>
            <person name="Johannesson H."/>
        </authorList>
    </citation>
    <scope>NUCLEOTIDE SEQUENCE</scope>
    <source>
        <strain evidence="2">CBS 757.83</strain>
    </source>
</reference>
<evidence type="ECO:0000313" key="3">
    <source>
        <dbReference type="Proteomes" id="UP001305647"/>
    </source>
</evidence>
<keyword evidence="3" id="KW-1185">Reference proteome</keyword>
<organism evidence="2 3">
    <name type="scientific">Parathielavia hyrcaniae</name>
    <dbReference type="NCBI Taxonomy" id="113614"/>
    <lineage>
        <taxon>Eukaryota</taxon>
        <taxon>Fungi</taxon>
        <taxon>Dikarya</taxon>
        <taxon>Ascomycota</taxon>
        <taxon>Pezizomycotina</taxon>
        <taxon>Sordariomycetes</taxon>
        <taxon>Sordariomycetidae</taxon>
        <taxon>Sordariales</taxon>
        <taxon>Chaetomiaceae</taxon>
        <taxon>Parathielavia</taxon>
    </lineage>
</organism>
<dbReference type="AlphaFoldDB" id="A0AAN6Q4H9"/>
<dbReference type="Proteomes" id="UP001305647">
    <property type="component" value="Unassembled WGS sequence"/>
</dbReference>